<sequence>MVYTGHEIVSKGLAERVGRFGVAYLYLGPLSRPNLGSNRLRRGLKPKSNFTPLIFNLIVTQQEHIHH</sequence>
<dbReference type="AlphaFoldDB" id="A0A8T2DA48"/>
<evidence type="ECO:0000313" key="2">
    <source>
        <dbReference type="Proteomes" id="UP000694240"/>
    </source>
</evidence>
<evidence type="ECO:0000313" key="1">
    <source>
        <dbReference type="EMBL" id="KAG7607033.1"/>
    </source>
</evidence>
<name>A0A8T2DA48_9BRAS</name>
<gene>
    <name evidence="1" type="ORF">ISN45_At05g058710</name>
</gene>
<protein>
    <submittedName>
        <fullName evidence="1">Uncharacterized protein</fullName>
    </submittedName>
</protein>
<reference evidence="1 2" key="1">
    <citation type="submission" date="2020-12" db="EMBL/GenBank/DDBJ databases">
        <title>Concerted genomic and epigenomic changes stabilize Arabidopsis allopolyploids.</title>
        <authorList>
            <person name="Chen Z."/>
        </authorList>
    </citation>
    <scope>NUCLEOTIDE SEQUENCE [LARGE SCALE GENOMIC DNA]</scope>
    <source>
        <strain evidence="1">Allo738</strain>
        <tissue evidence="1">Leaf</tissue>
    </source>
</reference>
<dbReference type="Proteomes" id="UP000694240">
    <property type="component" value="Chromosome 5"/>
</dbReference>
<comment type="caution">
    <text evidence="1">The sequence shown here is derived from an EMBL/GenBank/DDBJ whole genome shotgun (WGS) entry which is preliminary data.</text>
</comment>
<organism evidence="1 2">
    <name type="scientific">Arabidopsis thaliana x Arabidopsis arenosa</name>
    <dbReference type="NCBI Taxonomy" id="1240361"/>
    <lineage>
        <taxon>Eukaryota</taxon>
        <taxon>Viridiplantae</taxon>
        <taxon>Streptophyta</taxon>
        <taxon>Embryophyta</taxon>
        <taxon>Tracheophyta</taxon>
        <taxon>Spermatophyta</taxon>
        <taxon>Magnoliopsida</taxon>
        <taxon>eudicotyledons</taxon>
        <taxon>Gunneridae</taxon>
        <taxon>Pentapetalae</taxon>
        <taxon>rosids</taxon>
        <taxon>malvids</taxon>
        <taxon>Brassicales</taxon>
        <taxon>Brassicaceae</taxon>
        <taxon>Camelineae</taxon>
        <taxon>Arabidopsis</taxon>
    </lineage>
</organism>
<dbReference type="EMBL" id="JAEFBK010000005">
    <property type="protein sequence ID" value="KAG7607033.1"/>
    <property type="molecule type" value="Genomic_DNA"/>
</dbReference>
<accession>A0A8T2DA48</accession>
<proteinExistence type="predicted"/>
<keyword evidence="2" id="KW-1185">Reference proteome</keyword>